<comment type="caution">
    <text evidence="9">The sequence shown here is derived from an EMBL/GenBank/DDBJ whole genome shotgun (WGS) entry which is preliminary data.</text>
</comment>
<evidence type="ECO:0000256" key="5">
    <source>
        <dbReference type="ARBA" id="ARBA00023063"/>
    </source>
</evidence>
<evidence type="ECO:0000256" key="7">
    <source>
        <dbReference type="SAM" id="Phobius"/>
    </source>
</evidence>
<dbReference type="Gene3D" id="1.20.1250.20">
    <property type="entry name" value="MFS general substrate transporter like domains"/>
    <property type="match status" value="1"/>
</dbReference>
<dbReference type="InterPro" id="IPR020846">
    <property type="entry name" value="MFS_dom"/>
</dbReference>
<feature type="transmembrane region" description="Helical" evidence="7">
    <location>
        <begin position="151"/>
        <end position="178"/>
    </location>
</feature>
<keyword evidence="3 7" id="KW-0812">Transmembrane</keyword>
<comment type="similarity">
    <text evidence="2">Belongs to the major facilitator superfamily. Nitrate/nitrite porter (TC 2.A.1.8) family.</text>
</comment>
<feature type="transmembrane region" description="Helical" evidence="7">
    <location>
        <begin position="233"/>
        <end position="255"/>
    </location>
</feature>
<dbReference type="Pfam" id="PF07690">
    <property type="entry name" value="MFS_1"/>
    <property type="match status" value="1"/>
</dbReference>
<dbReference type="PANTHER" id="PTHR23515">
    <property type="entry name" value="HIGH-AFFINITY NITRATE TRANSPORTER 2.3"/>
    <property type="match status" value="1"/>
</dbReference>
<reference evidence="9 10" key="1">
    <citation type="submission" date="2021-05" db="EMBL/GenBank/DDBJ databases">
        <title>Mycobacterium acidophilum sp. nov., an extremely acid-tolerant member of the genus Mycobacterium.</title>
        <authorList>
            <person name="Xia J."/>
        </authorList>
    </citation>
    <scope>NUCLEOTIDE SEQUENCE [LARGE SCALE GENOMIC DNA]</scope>
    <source>
        <strain evidence="9 10">M1</strain>
    </source>
</reference>
<feature type="transmembrane region" description="Helical" evidence="7">
    <location>
        <begin position="184"/>
        <end position="204"/>
    </location>
</feature>
<comment type="subcellular location">
    <subcellularLocation>
        <location evidence="1">Cell membrane</location>
        <topology evidence="1">Multi-pass membrane protein</topology>
    </subcellularLocation>
</comment>
<feature type="transmembrane region" description="Helical" evidence="7">
    <location>
        <begin position="267"/>
        <end position="289"/>
    </location>
</feature>
<gene>
    <name evidence="9" type="ORF">KIH27_11390</name>
</gene>
<keyword evidence="5" id="KW-0534">Nitrate assimilation</keyword>
<dbReference type="Proteomes" id="UP001519535">
    <property type="component" value="Unassembled WGS sequence"/>
</dbReference>
<sequence>MTITWNPEDTAAWEAGNNAVARRNLIWSTVTTHIAYSVWSLWSVMVLFMPEAVYGITTGDKLLLTATATLIGGAVRIPYVAATTRFGARNWTVISSLVLVIPTVATIVLLADPGRPLWMYLVCAGLTGLGGGNYAASLADVERFYPQRLKGLALGVAGGIGNLGVAVIQLVGLLVLAIAGFGQPYWVCAIYLVLLAVGGVGAALRMDNLDRGTARAGAVRAILGLPDTWTITLLYCATFGSFIGFAFVFVQVLHVTFVEGGQSPAQAALHAAAIAFVGPLLAAVSRVYGGRLSDRYGGGRITLAVFTAMILATGLLIAASAYDDRTVGCLSAVNIAGYIAAFLALFVLAGMGNGSVTKMIPSIFDARSRSLDGSAEDRRAWASSRSGALIGLATSIGALGGVAINLTLRQAYAVSGTETPAFWIFLAGYVGAALLTYLSYVRPSGAGPGR</sequence>
<evidence type="ECO:0000256" key="3">
    <source>
        <dbReference type="ARBA" id="ARBA00022692"/>
    </source>
</evidence>
<keyword evidence="6 7" id="KW-0472">Membrane</keyword>
<evidence type="ECO:0000256" key="1">
    <source>
        <dbReference type="ARBA" id="ARBA00004651"/>
    </source>
</evidence>
<feature type="transmembrane region" description="Helical" evidence="7">
    <location>
        <begin position="62"/>
        <end position="79"/>
    </location>
</feature>
<dbReference type="RefSeq" id="WP_214093064.1">
    <property type="nucleotide sequence ID" value="NZ_JAHCLR010000020.1"/>
</dbReference>
<dbReference type="InterPro" id="IPR036259">
    <property type="entry name" value="MFS_trans_sf"/>
</dbReference>
<feature type="transmembrane region" description="Helical" evidence="7">
    <location>
        <begin position="388"/>
        <end position="408"/>
    </location>
</feature>
<feature type="transmembrane region" description="Helical" evidence="7">
    <location>
        <begin position="420"/>
        <end position="440"/>
    </location>
</feature>
<evidence type="ECO:0000256" key="4">
    <source>
        <dbReference type="ARBA" id="ARBA00022989"/>
    </source>
</evidence>
<feature type="transmembrane region" description="Helical" evidence="7">
    <location>
        <begin position="25"/>
        <end position="50"/>
    </location>
</feature>
<evidence type="ECO:0000313" key="9">
    <source>
        <dbReference type="EMBL" id="MBS9534190.1"/>
    </source>
</evidence>
<evidence type="ECO:0000256" key="6">
    <source>
        <dbReference type="ARBA" id="ARBA00023136"/>
    </source>
</evidence>
<organism evidence="9 10">
    <name type="scientific">Mycolicibacter acidiphilus</name>
    <dbReference type="NCBI Taxonomy" id="2835306"/>
    <lineage>
        <taxon>Bacteria</taxon>
        <taxon>Bacillati</taxon>
        <taxon>Actinomycetota</taxon>
        <taxon>Actinomycetes</taxon>
        <taxon>Mycobacteriales</taxon>
        <taxon>Mycobacteriaceae</taxon>
        <taxon>Mycolicibacter</taxon>
    </lineage>
</organism>
<protein>
    <submittedName>
        <fullName evidence="9">NarK/NasA family nitrate transporter</fullName>
    </submittedName>
</protein>
<dbReference type="InterPro" id="IPR044772">
    <property type="entry name" value="NO3_transporter"/>
</dbReference>
<name>A0ABS5RIR4_9MYCO</name>
<feature type="transmembrane region" description="Helical" evidence="7">
    <location>
        <begin position="301"/>
        <end position="322"/>
    </location>
</feature>
<feature type="domain" description="Major facilitator superfamily (MFS) profile" evidence="8">
    <location>
        <begin position="230"/>
        <end position="450"/>
    </location>
</feature>
<feature type="transmembrane region" description="Helical" evidence="7">
    <location>
        <begin position="117"/>
        <end position="139"/>
    </location>
</feature>
<keyword evidence="4 7" id="KW-1133">Transmembrane helix</keyword>
<feature type="transmembrane region" description="Helical" evidence="7">
    <location>
        <begin position="328"/>
        <end position="349"/>
    </location>
</feature>
<dbReference type="SUPFAM" id="SSF103473">
    <property type="entry name" value="MFS general substrate transporter"/>
    <property type="match status" value="1"/>
</dbReference>
<dbReference type="EMBL" id="JAHCLR010000020">
    <property type="protein sequence ID" value="MBS9534190.1"/>
    <property type="molecule type" value="Genomic_DNA"/>
</dbReference>
<evidence type="ECO:0000256" key="2">
    <source>
        <dbReference type="ARBA" id="ARBA00008432"/>
    </source>
</evidence>
<dbReference type="PROSITE" id="PS50850">
    <property type="entry name" value="MFS"/>
    <property type="match status" value="1"/>
</dbReference>
<accession>A0ABS5RIR4</accession>
<keyword evidence="10" id="KW-1185">Reference proteome</keyword>
<proteinExistence type="inferred from homology"/>
<evidence type="ECO:0000259" key="8">
    <source>
        <dbReference type="PROSITE" id="PS50850"/>
    </source>
</evidence>
<dbReference type="InterPro" id="IPR011701">
    <property type="entry name" value="MFS"/>
</dbReference>
<evidence type="ECO:0000313" key="10">
    <source>
        <dbReference type="Proteomes" id="UP001519535"/>
    </source>
</evidence>
<feature type="transmembrane region" description="Helical" evidence="7">
    <location>
        <begin position="91"/>
        <end position="111"/>
    </location>
</feature>